<comment type="caution">
    <text evidence="1">The sequence shown here is derived from an EMBL/GenBank/DDBJ whole genome shotgun (WGS) entry which is preliminary data.</text>
</comment>
<protein>
    <submittedName>
        <fullName evidence="1">Uncharacterized protein</fullName>
    </submittedName>
</protein>
<accession>X1IHX5</accession>
<reference evidence="1" key="1">
    <citation type="journal article" date="2014" name="Front. Microbiol.">
        <title>High frequency of phylogenetically diverse reductive dehalogenase-homologous genes in deep subseafloor sedimentary metagenomes.</title>
        <authorList>
            <person name="Kawai M."/>
            <person name="Futagami T."/>
            <person name="Toyoda A."/>
            <person name="Takaki Y."/>
            <person name="Nishi S."/>
            <person name="Hori S."/>
            <person name="Arai W."/>
            <person name="Tsubouchi T."/>
            <person name="Morono Y."/>
            <person name="Uchiyama I."/>
            <person name="Ito T."/>
            <person name="Fujiyama A."/>
            <person name="Inagaki F."/>
            <person name="Takami H."/>
        </authorList>
    </citation>
    <scope>NUCLEOTIDE SEQUENCE</scope>
    <source>
        <strain evidence="1">Expedition CK06-06</strain>
    </source>
</reference>
<dbReference type="InterPro" id="IPR036280">
    <property type="entry name" value="Multihaem_cyt_sf"/>
</dbReference>
<evidence type="ECO:0000313" key="1">
    <source>
        <dbReference type="EMBL" id="GAH81322.1"/>
    </source>
</evidence>
<dbReference type="AlphaFoldDB" id="X1IHX5"/>
<dbReference type="SUPFAM" id="SSF48695">
    <property type="entry name" value="Multiheme cytochromes"/>
    <property type="match status" value="1"/>
</dbReference>
<dbReference type="EMBL" id="BARU01042112">
    <property type="protein sequence ID" value="GAH81322.1"/>
    <property type="molecule type" value="Genomic_DNA"/>
</dbReference>
<organism evidence="1">
    <name type="scientific">marine sediment metagenome</name>
    <dbReference type="NCBI Taxonomy" id="412755"/>
    <lineage>
        <taxon>unclassified sequences</taxon>
        <taxon>metagenomes</taxon>
        <taxon>ecological metagenomes</taxon>
    </lineage>
</organism>
<proteinExistence type="predicted"/>
<feature type="non-terminal residue" evidence="1">
    <location>
        <position position="59"/>
    </location>
</feature>
<gene>
    <name evidence="1" type="ORF">S03H2_64773</name>
</gene>
<sequence length="59" mass="6651">MGVTCDECHGPTVHHMHDEMLMTKPDLLFGRSEVNKMCSNPTCHKPGGERIVYGLEDHK</sequence>
<name>X1IHX5_9ZZZZ</name>